<dbReference type="PANTHER" id="PTHR23399">
    <property type="entry name" value="DEOXYNUCLEOTIDYLTRANSFERASE TERMINAL-INTERACTING PROTEIN 1"/>
    <property type="match status" value="1"/>
</dbReference>
<comment type="subcellular location">
    <subcellularLocation>
        <location evidence="1">Nucleus</location>
    </subcellularLocation>
</comment>
<feature type="compositionally biased region" description="Polar residues" evidence="4">
    <location>
        <begin position="685"/>
        <end position="700"/>
    </location>
</feature>
<feature type="compositionally biased region" description="Polar residues" evidence="4">
    <location>
        <begin position="707"/>
        <end position="721"/>
    </location>
</feature>
<dbReference type="GO" id="GO:0005634">
    <property type="term" value="C:nucleus"/>
    <property type="evidence" value="ECO:0007669"/>
    <property type="project" value="UniProtKB-SubCell"/>
</dbReference>
<evidence type="ECO:0000256" key="4">
    <source>
        <dbReference type="SAM" id="MobiDB-lite"/>
    </source>
</evidence>
<dbReference type="PANTHER" id="PTHR23399:SF2">
    <property type="entry name" value="DEOXYNUCLEOTIDYLTRANSFERASE TERMINAL-INTERACTING PROTEIN 1"/>
    <property type="match status" value="1"/>
</dbReference>
<evidence type="ECO:0000256" key="3">
    <source>
        <dbReference type="ARBA" id="ARBA00023242"/>
    </source>
</evidence>
<dbReference type="WBParaSite" id="TREG1_57770.5">
    <property type="protein sequence ID" value="TREG1_57770.5"/>
    <property type="gene ID" value="TREG1_57770"/>
</dbReference>
<feature type="compositionally biased region" description="Basic and acidic residues" evidence="4">
    <location>
        <begin position="1310"/>
        <end position="1323"/>
    </location>
</feature>
<organism evidence="7 9">
    <name type="scientific">Trichobilharzia regenti</name>
    <name type="common">Nasal bird schistosome</name>
    <dbReference type="NCBI Taxonomy" id="157069"/>
    <lineage>
        <taxon>Eukaryota</taxon>
        <taxon>Metazoa</taxon>
        <taxon>Spiralia</taxon>
        <taxon>Lophotrochozoa</taxon>
        <taxon>Platyhelminthes</taxon>
        <taxon>Trematoda</taxon>
        <taxon>Digenea</taxon>
        <taxon>Strigeidida</taxon>
        <taxon>Schistosomatoidea</taxon>
        <taxon>Schistosomatidae</taxon>
        <taxon>Trichobilharzia</taxon>
    </lineage>
</organism>
<dbReference type="GO" id="GO:0031491">
    <property type="term" value="F:nucleosome binding"/>
    <property type="evidence" value="ECO:0007669"/>
    <property type="project" value="TreeGrafter"/>
</dbReference>
<feature type="region of interest" description="Disordered" evidence="4">
    <location>
        <begin position="604"/>
        <end position="729"/>
    </location>
</feature>
<feature type="compositionally biased region" description="Polar residues" evidence="4">
    <location>
        <begin position="349"/>
        <end position="367"/>
    </location>
</feature>
<feature type="region of interest" description="Disordered" evidence="4">
    <location>
        <begin position="555"/>
        <end position="584"/>
    </location>
</feature>
<reference evidence="7" key="1">
    <citation type="submission" date="2022-06" db="EMBL/GenBank/DDBJ databases">
        <authorList>
            <person name="Berger JAMES D."/>
            <person name="Berger JAMES D."/>
        </authorList>
    </citation>
    <scope>NUCLEOTIDE SEQUENCE [LARGE SCALE GENOMIC DNA]</scope>
</reference>
<dbReference type="GO" id="GO:0003677">
    <property type="term" value="F:DNA binding"/>
    <property type="evidence" value="ECO:0007669"/>
    <property type="project" value="UniProtKB-KW"/>
</dbReference>
<feature type="compositionally biased region" description="Polar residues" evidence="4">
    <location>
        <begin position="893"/>
        <end position="905"/>
    </location>
</feature>
<evidence type="ECO:0000256" key="2">
    <source>
        <dbReference type="ARBA" id="ARBA00023125"/>
    </source>
</evidence>
<dbReference type="WBParaSite" id="TREG1_57770.3">
    <property type="protein sequence ID" value="TREG1_57770.3"/>
    <property type="gene ID" value="TREG1_57770"/>
</dbReference>
<keyword evidence="2" id="KW-0238">DNA-binding</keyword>
<accession>A0AA85JXR2</accession>
<feature type="region of interest" description="Disordered" evidence="4">
    <location>
        <begin position="1296"/>
        <end position="1323"/>
    </location>
</feature>
<feature type="region of interest" description="Disordered" evidence="4">
    <location>
        <begin position="1262"/>
        <end position="1281"/>
    </location>
</feature>
<feature type="compositionally biased region" description="Basic and acidic residues" evidence="4">
    <location>
        <begin position="875"/>
        <end position="885"/>
    </location>
</feature>
<evidence type="ECO:0008006" key="10">
    <source>
        <dbReference type="Google" id="ProtNLM"/>
    </source>
</evidence>
<evidence type="ECO:0000313" key="9">
    <source>
        <dbReference type="WBParaSite" id="TREG1_57770.3"/>
    </source>
</evidence>
<evidence type="ECO:0000256" key="1">
    <source>
        <dbReference type="ARBA" id="ARBA00004123"/>
    </source>
</evidence>
<feature type="compositionally biased region" description="Polar residues" evidence="4">
    <location>
        <begin position="179"/>
        <end position="209"/>
    </location>
</feature>
<feature type="compositionally biased region" description="Basic residues" evidence="4">
    <location>
        <begin position="829"/>
        <end position="841"/>
    </location>
</feature>
<feature type="compositionally biased region" description="Low complexity" evidence="4">
    <location>
        <begin position="274"/>
        <end position="286"/>
    </location>
</feature>
<evidence type="ECO:0000259" key="6">
    <source>
        <dbReference type="Pfam" id="PF21229"/>
    </source>
</evidence>
<evidence type="ECO:0000259" key="5">
    <source>
        <dbReference type="Pfam" id="PF18192"/>
    </source>
</evidence>
<dbReference type="Pfam" id="PF21229">
    <property type="entry name" value="TdIF1_2nd"/>
    <property type="match status" value="1"/>
</dbReference>
<name>A0AA85JXR2_TRIRE</name>
<feature type="region of interest" description="Disordered" evidence="4">
    <location>
        <begin position="175"/>
        <end position="209"/>
    </location>
</feature>
<feature type="region of interest" description="Disordered" evidence="4">
    <location>
        <begin position="343"/>
        <end position="384"/>
    </location>
</feature>
<feature type="region of interest" description="Disordered" evidence="4">
    <location>
        <begin position="1216"/>
        <end position="1245"/>
    </location>
</feature>
<protein>
    <recommendedName>
        <fullName evidence="10">DNTTIP1_dimer domain-containing protein</fullName>
    </recommendedName>
</protein>
<feature type="compositionally biased region" description="Acidic residues" evidence="4">
    <location>
        <begin position="1224"/>
        <end position="1233"/>
    </location>
</feature>
<feature type="compositionally biased region" description="Low complexity" evidence="4">
    <location>
        <begin position="368"/>
        <end position="384"/>
    </location>
</feature>
<feature type="compositionally biased region" description="Polar residues" evidence="4">
    <location>
        <begin position="560"/>
        <end position="580"/>
    </location>
</feature>
<keyword evidence="7" id="KW-1185">Reference proteome</keyword>
<feature type="compositionally biased region" description="Polar residues" evidence="4">
    <location>
        <begin position="430"/>
        <end position="439"/>
    </location>
</feature>
<dbReference type="InterPro" id="IPR049121">
    <property type="entry name" value="TdIF1_C"/>
</dbReference>
<evidence type="ECO:0000313" key="7">
    <source>
        <dbReference type="Proteomes" id="UP000050795"/>
    </source>
</evidence>
<reference evidence="8 9" key="2">
    <citation type="submission" date="2023-11" db="UniProtKB">
        <authorList>
            <consortium name="WormBaseParasite"/>
        </authorList>
    </citation>
    <scope>IDENTIFICATION</scope>
</reference>
<feature type="compositionally biased region" description="Low complexity" evidence="4">
    <location>
        <begin position="1145"/>
        <end position="1154"/>
    </location>
</feature>
<dbReference type="Pfam" id="PF18192">
    <property type="entry name" value="DNTTIP1_dimer"/>
    <property type="match status" value="1"/>
</dbReference>
<feature type="domain" description="DNTTIP1 dimerisation" evidence="5">
    <location>
        <begin position="489"/>
        <end position="548"/>
    </location>
</feature>
<dbReference type="Proteomes" id="UP000050795">
    <property type="component" value="Unassembled WGS sequence"/>
</dbReference>
<sequence>MNQSIKLNQSCSTSSIQDKLIINGVQTKPSYVDCNYCHLPCTTQKLKPNIGPLNPIRDTLSMINSFHVTDSQKNTSVPISCQMTSSILPSEQFLPHSGRTDFQLTSNNHLELASSTTRALPVVQSMSSSSPSSSSSNSFPLPVFNNLPPATSLANHTCPSYYSFSPHSSKPISSVKPYTTLNHTHSSSVSSRINNAKHQQMNEQQSTPNTSMITVHTTDEACAHHSVQSNPSNTNQSSQKIKFPIPYSTVFNFSPQPPTPPSQVFNVKADRDNNNNNGNINNTTNISFSQHSVSNQLPVYTTLPPASFSSLSPSSEPSSSSSFLPLPSIPPITSSSSSSAGLFSCKSSPKTTSHTPPISSVLNNSIGNTNVSSQSDNNNNSFVSNGFKDSLASSSSNSSSTCDSNAGKKCCTPSRLLLLPPPTSSDNKDLPTSNNTECSNAEEKLQSLPRFNLRYANVLQYPKYSNRRNSGFERRLKHTGLVLDAKPTLRLLRKFLQPFVNRDVDQIIKKYMDNFILLAVNNIREVLGEQSVSEADLSKFRQSLIRRAAMRYFPERSHGSPANRQGGLSNPIQQTGSNTFDAGVQNKEHNTQKSMINVTAQAKTSSSVSVSKCPNNSKLQSGIPTPDSSESLSCDNSPHLSPNPISDSGSLEKPSFITTNNVDSRTDKTLKTVQSNHRRPISRDGNGSQYSLRNNTSLGNSRKRPHLSNNHATASSESCDNPISDGNKPLVTNCPPIITDDNNNIINDLRENCPSLQLSSHSSPSSASSNSTVGFFRDVCSSDSEETLIGSNTTGSEQATTFTKLSAYEFNQSFTGVTSTVPSNVVQLRRNKPKVSSRGRKTPWWDRTRAKKSKPSIADNDDGGGDAKLSKSSKKGTDNHKEKLINGKKPLNQGDNRTHNVSLSQDVLSSGVNNNNNDSNQSNSSNNHNDVSNVTELYSNQSHTQHHSDDTLDENSNTHSRETSSRLFRKTCPEVKNNRNTSTPDATIINNNDKSKKFTLDHNTSFALGSTANSWLGMGTARGRIYSKHPELFRYVCDNEDKAWLVQTGVIVSHGVKAYLVHAEQVYHIAEQINSQITKSSIGRGAEKLKTFKLPQKILQKVRNAALNHSFFSHIISTEYDVIDDDDVGELMNNTKALKTKPHNSSSTSSSSSTVAVPPRTNYRNRSKTDIPLHTLMNQTKSTDLVSDSFQHLSTTMSSQLSSSSFMTFKSSLNNPLSSHERDDDVGDADEADNNSCQDHNDTDVETVAGDTAPVLNRNHVKVKKKKRKNNNRPSTTTTTTTTALKTVYSDKTLINSIHSQPSPNPPTLERFDYHNSNSNHDR</sequence>
<feature type="compositionally biased region" description="Low complexity" evidence="4">
    <location>
        <begin position="906"/>
        <end position="934"/>
    </location>
</feature>
<feature type="region of interest" description="Disordered" evidence="4">
    <location>
        <begin position="418"/>
        <end position="439"/>
    </location>
</feature>
<feature type="compositionally biased region" description="Polar residues" evidence="4">
    <location>
        <begin position="978"/>
        <end position="990"/>
    </location>
</feature>
<feature type="region of interest" description="Disordered" evidence="4">
    <location>
        <begin position="252"/>
        <end position="286"/>
    </location>
</feature>
<feature type="compositionally biased region" description="Low complexity" evidence="4">
    <location>
        <begin position="1272"/>
        <end position="1281"/>
    </location>
</feature>
<feature type="compositionally biased region" description="Basic residues" evidence="4">
    <location>
        <begin position="1262"/>
        <end position="1271"/>
    </location>
</feature>
<keyword evidence="3" id="KW-0539">Nucleus</keyword>
<proteinExistence type="predicted"/>
<feature type="region of interest" description="Disordered" evidence="4">
    <location>
        <begin position="1138"/>
        <end position="1176"/>
    </location>
</feature>
<feature type="region of interest" description="Disordered" evidence="4">
    <location>
        <begin position="829"/>
        <end position="990"/>
    </location>
</feature>
<dbReference type="InterPro" id="IPR041384">
    <property type="entry name" value="DNTTIP1_dimer"/>
</dbReference>
<evidence type="ECO:0000313" key="8">
    <source>
        <dbReference type="WBParaSite" id="TREG1_57770.1"/>
    </source>
</evidence>
<dbReference type="InterPro" id="IPR026064">
    <property type="entry name" value="TdIF1"/>
</dbReference>
<feature type="compositionally biased region" description="Polar residues" evidence="4">
    <location>
        <begin position="604"/>
        <end position="649"/>
    </location>
</feature>
<feature type="domain" description="TdIF1 C-terminal" evidence="6">
    <location>
        <begin position="1003"/>
        <end position="1102"/>
    </location>
</feature>
<dbReference type="WBParaSite" id="TREG1_57770.1">
    <property type="protein sequence ID" value="TREG1_57770.1"/>
    <property type="gene ID" value="TREG1_57770"/>
</dbReference>
<dbReference type="WBParaSite" id="TREG1_57770.4">
    <property type="protein sequence ID" value="TREG1_57770.4"/>
    <property type="gene ID" value="TREG1_57770"/>
</dbReference>